<evidence type="ECO:0000259" key="1">
    <source>
        <dbReference type="PROSITE" id="PS50164"/>
    </source>
</evidence>
<dbReference type="SMART" id="SM00497">
    <property type="entry name" value="IENR1"/>
    <property type="match status" value="2"/>
</dbReference>
<dbReference type="InterPro" id="IPR006350">
    <property type="entry name" value="Intron_endoG1"/>
</dbReference>
<dbReference type="RefSeq" id="YP_009327778.1">
    <property type="nucleotide sequence ID" value="NC_032063.1"/>
</dbReference>
<dbReference type="Pfam" id="PF07453">
    <property type="entry name" value="NUMOD1"/>
    <property type="match status" value="2"/>
</dbReference>
<accession>A0A1J0CZY6</accession>
<dbReference type="Pfam" id="PF01541">
    <property type="entry name" value="GIY-YIG"/>
    <property type="match status" value="1"/>
</dbReference>
<evidence type="ECO:0000313" key="2">
    <source>
        <dbReference type="EMBL" id="APB96737.1"/>
    </source>
</evidence>
<dbReference type="InterPro" id="IPR035901">
    <property type="entry name" value="GIY-YIG_endonuc_sf"/>
</dbReference>
<dbReference type="EMBL" id="KX066185">
    <property type="protein sequence ID" value="APB96737.1"/>
    <property type="molecule type" value="Genomic_DNA"/>
</dbReference>
<name>A0A1J0CZY6_EPITY</name>
<reference evidence="2" key="1">
    <citation type="journal article" date="2017" name="Mycologia">
        <title>Epichloe hybrida sp. nov., an emerging model system for investigating fungal allopolyploidy.</title>
        <authorList>
            <person name="Campbell M.A."/>
            <person name="Tapper B.A."/>
            <person name="Johnson R.D."/>
            <person name="Mace W."/>
            <person name="Ram A."/>
            <person name="Lukito Y."/>
            <person name="Dupont P.-Y."/>
            <person name="Johnson L.J."/>
            <person name="Scott D.B."/>
            <person name="Ganley A.R.D."/>
            <person name="Cox M.P."/>
        </authorList>
    </citation>
    <scope>NUCLEOTIDE SEQUENCE</scope>
    <source>
        <strain evidence="2">E8</strain>
    </source>
</reference>
<dbReference type="GO" id="GO:0004519">
    <property type="term" value="F:endonuclease activity"/>
    <property type="evidence" value="ECO:0007669"/>
    <property type="project" value="InterPro"/>
</dbReference>
<dbReference type="InterPro" id="IPR010896">
    <property type="entry name" value="NUMOD1"/>
</dbReference>
<dbReference type="PROSITE" id="PS50164">
    <property type="entry name" value="GIY_YIG"/>
    <property type="match status" value="1"/>
</dbReference>
<feature type="domain" description="GIY-YIG" evidence="1">
    <location>
        <begin position="29"/>
        <end position="128"/>
    </location>
</feature>
<dbReference type="Gene3D" id="3.40.1440.10">
    <property type="entry name" value="GIY-YIG endonuclease"/>
    <property type="match status" value="1"/>
</dbReference>
<dbReference type="InterPro" id="IPR003647">
    <property type="entry name" value="Intron_nuc_1_rpt"/>
</dbReference>
<keyword evidence="2" id="KW-0496">Mitochondrion</keyword>
<organism evidence="2">
    <name type="scientific">Epichloe typhina</name>
    <name type="common">Mycoparasitic fungus</name>
    <name type="synonym">Sphaeria typhina</name>
    <dbReference type="NCBI Taxonomy" id="5113"/>
    <lineage>
        <taxon>Eukaryota</taxon>
        <taxon>Fungi</taxon>
        <taxon>Dikarya</taxon>
        <taxon>Ascomycota</taxon>
        <taxon>Pezizomycotina</taxon>
        <taxon>Sordariomycetes</taxon>
        <taxon>Hypocreomycetidae</taxon>
        <taxon>Hypocreales</taxon>
        <taxon>Clavicipitaceae</taxon>
        <taxon>Epichloe</taxon>
    </lineage>
</organism>
<dbReference type="InterPro" id="IPR000305">
    <property type="entry name" value="GIY-YIG_endonuc"/>
</dbReference>
<dbReference type="SMART" id="SM00465">
    <property type="entry name" value="GIYc"/>
    <property type="match status" value="1"/>
</dbReference>
<dbReference type="GeneID" id="30513328"/>
<dbReference type="AlphaFoldDB" id="A0A1J0CZY6"/>
<dbReference type="NCBIfam" id="TIGR01453">
    <property type="entry name" value="grpIintron_endo"/>
    <property type="match status" value="1"/>
</dbReference>
<dbReference type="SUPFAM" id="SSF64496">
    <property type="entry name" value="DNA-binding domain of intron-encoded endonucleases"/>
    <property type="match status" value="1"/>
</dbReference>
<gene>
    <name evidence="2" type="primary">orf321</name>
</gene>
<protein>
    <recommendedName>
        <fullName evidence="1">GIY-YIG domain-containing protein</fullName>
    </recommendedName>
</protein>
<sequence>MKNVKWYNLDIEGYIVDNNFIIRPLLNKAAIYVYKLFIDNKEKLYIGSTINMVVRFRQHKYRAEIHARDLKYNSILYNNVAKYGWDNFKFGIIEYVDFEPNTEWQSLKDILLKKEQKYLDLLSPELNINKVAGSMLGFKHSEENKLKFGLTRKGKSFTKSKHISIRPPISKETILKLKLHNKNITVSIYNTNNELIKEFNRIKIAAEFVGLSATSVSGYIKSGKLWNNLYYFKLKINSILKEEYSTFPLDNDNTTVIRSFSKVEKNYKSYKLEVLVDNNVLYKFKSIREASIHLNISKTTLVKYSTENKLWNNKYRFVIIS</sequence>
<dbReference type="SUPFAM" id="SSF82771">
    <property type="entry name" value="GIY-YIG endonuclease"/>
    <property type="match status" value="1"/>
</dbReference>
<geneLocation type="mitochondrion" evidence="2"/>
<proteinExistence type="predicted"/>